<feature type="compositionally biased region" description="Acidic residues" evidence="3">
    <location>
        <begin position="276"/>
        <end position="288"/>
    </location>
</feature>
<organism evidence="6 7">
    <name type="scientific">Strigamia maritima</name>
    <name type="common">European centipede</name>
    <name type="synonym">Geophilus maritimus</name>
    <dbReference type="NCBI Taxonomy" id="126957"/>
    <lineage>
        <taxon>Eukaryota</taxon>
        <taxon>Metazoa</taxon>
        <taxon>Ecdysozoa</taxon>
        <taxon>Arthropoda</taxon>
        <taxon>Myriapoda</taxon>
        <taxon>Chilopoda</taxon>
        <taxon>Pleurostigmophora</taxon>
        <taxon>Geophilomorpha</taxon>
        <taxon>Linotaeniidae</taxon>
        <taxon>Strigamia</taxon>
    </lineage>
</organism>
<evidence type="ECO:0000259" key="4">
    <source>
        <dbReference type="PROSITE" id="PS50866"/>
    </source>
</evidence>
<dbReference type="EnsemblMetazoa" id="SMAR012899-RA">
    <property type="protein sequence ID" value="SMAR012899-PA"/>
    <property type="gene ID" value="SMAR012899"/>
</dbReference>
<dbReference type="Pfam" id="PF13897">
    <property type="entry name" value="GOLD_2"/>
    <property type="match status" value="1"/>
</dbReference>
<protein>
    <recommendedName>
        <fullName evidence="8">ACB domain-containing protein</fullName>
    </recommendedName>
</protein>
<dbReference type="EMBL" id="JH432201">
    <property type="status" value="NOT_ANNOTATED_CDS"/>
    <property type="molecule type" value="Genomic_DNA"/>
</dbReference>
<feature type="domain" description="GOLD" evidence="4">
    <location>
        <begin position="314"/>
        <end position="455"/>
    </location>
</feature>
<reference evidence="7" key="1">
    <citation type="submission" date="2011-05" db="EMBL/GenBank/DDBJ databases">
        <authorList>
            <person name="Richards S.R."/>
            <person name="Qu J."/>
            <person name="Jiang H."/>
            <person name="Jhangiani S.N."/>
            <person name="Agravi P."/>
            <person name="Goodspeed R."/>
            <person name="Gross S."/>
            <person name="Mandapat C."/>
            <person name="Jackson L."/>
            <person name="Mathew T."/>
            <person name="Pu L."/>
            <person name="Thornton R."/>
            <person name="Saada N."/>
            <person name="Wilczek-Boney K.B."/>
            <person name="Lee S."/>
            <person name="Kovar C."/>
            <person name="Wu Y."/>
            <person name="Scherer S.E."/>
            <person name="Worley K.C."/>
            <person name="Muzny D.M."/>
            <person name="Gibbs R."/>
        </authorList>
    </citation>
    <scope>NUCLEOTIDE SEQUENCE</scope>
    <source>
        <strain evidence="7">Brora</strain>
    </source>
</reference>
<dbReference type="STRING" id="126957.T1JGC7"/>
<feature type="domain" description="ACB" evidence="5">
    <location>
        <begin position="49"/>
        <end position="140"/>
    </location>
</feature>
<accession>T1JGC7</accession>
<dbReference type="Gene3D" id="2.60.120.680">
    <property type="entry name" value="GOLD domain"/>
    <property type="match status" value="1"/>
</dbReference>
<dbReference type="PANTHER" id="PTHR22973">
    <property type="entry name" value="LD35087P"/>
    <property type="match status" value="1"/>
</dbReference>
<dbReference type="SUPFAM" id="SSF47027">
    <property type="entry name" value="Acyl-CoA binding protein"/>
    <property type="match status" value="1"/>
</dbReference>
<evidence type="ECO:0000256" key="1">
    <source>
        <dbReference type="ARBA" id="ARBA00022990"/>
    </source>
</evidence>
<feature type="coiled-coil region" evidence="2">
    <location>
        <begin position="149"/>
        <end position="203"/>
    </location>
</feature>
<keyword evidence="1" id="KW-0007">Acetylation</keyword>
<dbReference type="InterPro" id="IPR036598">
    <property type="entry name" value="GOLD_dom_sf"/>
</dbReference>
<evidence type="ECO:0000313" key="6">
    <source>
        <dbReference type="EnsemblMetazoa" id="SMAR012899-PA"/>
    </source>
</evidence>
<dbReference type="Pfam" id="PF00887">
    <property type="entry name" value="ACBP"/>
    <property type="match status" value="1"/>
</dbReference>
<dbReference type="InterPro" id="IPR000582">
    <property type="entry name" value="Acyl-CoA-binding_protein"/>
</dbReference>
<dbReference type="GO" id="GO:0000139">
    <property type="term" value="C:Golgi membrane"/>
    <property type="evidence" value="ECO:0007669"/>
    <property type="project" value="TreeGrafter"/>
</dbReference>
<evidence type="ECO:0008006" key="8">
    <source>
        <dbReference type="Google" id="ProtNLM"/>
    </source>
</evidence>
<dbReference type="SUPFAM" id="SSF101576">
    <property type="entry name" value="Supernatant protein factor (SPF), C-terminal domain"/>
    <property type="match status" value="1"/>
</dbReference>
<dbReference type="PROSITE" id="PS50866">
    <property type="entry name" value="GOLD"/>
    <property type="match status" value="1"/>
</dbReference>
<dbReference type="PROSITE" id="PS51228">
    <property type="entry name" value="ACB_2"/>
    <property type="match status" value="1"/>
</dbReference>
<dbReference type="InterPro" id="IPR052269">
    <property type="entry name" value="Golgi-PI4KB_interaction"/>
</dbReference>
<dbReference type="Gene3D" id="1.20.80.10">
    <property type="match status" value="1"/>
</dbReference>
<evidence type="ECO:0000313" key="7">
    <source>
        <dbReference type="Proteomes" id="UP000014500"/>
    </source>
</evidence>
<dbReference type="eggNOG" id="KOG3878">
    <property type="taxonomic scope" value="Eukaryota"/>
</dbReference>
<feature type="region of interest" description="Disordered" evidence="3">
    <location>
        <begin position="265"/>
        <end position="298"/>
    </location>
</feature>
<keyword evidence="2" id="KW-0175">Coiled coil</keyword>
<dbReference type="PANTHER" id="PTHR22973:SF12">
    <property type="entry name" value="LD35087P"/>
    <property type="match status" value="1"/>
</dbReference>
<evidence type="ECO:0000259" key="5">
    <source>
        <dbReference type="PROSITE" id="PS51228"/>
    </source>
</evidence>
<dbReference type="PhylomeDB" id="T1JGC7"/>
<sequence>MAATDEASHLDSNFDRLSISSETLDDTNGQHMENGTIEDDYTENWGFSLKELYKLASKFLKDKEGKAMQLTYRDRLQLVAYSQQIIHGPLKLDAWPSVGVLDVIGKDRRQAWMNLGNMSVDDAMAGFVNLLDQICPLFKPFIQAHKFDLEEKKRLKKLHEEQCRLEEEEQERLKLEEETRKQEEQERLRLETQKHQIQDALNQQTYHQFKAYAEQQYPSNPDQQAVLIRQLQEQHYQQYMQQIYQQQLIQQQEAVERPKLIETNGSSNIVKKNEEKVDEAEGSDDDLSSDLPPVNPASMWTRKDIKEFKDAIRKESVDSIIKVGHGETVTVRVPTHEDGTCLYWEFATDSFDIAFGVHFEWTKIPGSQVSVHISESEDDDYEEDGEESGKDDIEKGSSPVDRPPVTVVIPVYRRDCHEEVYAGNHVYPGPGVYLLKFDNSYSLWRSKTLYYRVFYSH</sequence>
<dbReference type="InterPro" id="IPR009038">
    <property type="entry name" value="GOLD_dom"/>
</dbReference>
<name>T1JGC7_STRMM</name>
<dbReference type="InterPro" id="IPR035984">
    <property type="entry name" value="Acyl-CoA-binding_sf"/>
</dbReference>
<reference evidence="6" key="2">
    <citation type="submission" date="2015-02" db="UniProtKB">
        <authorList>
            <consortium name="EnsemblMetazoa"/>
        </authorList>
    </citation>
    <scope>IDENTIFICATION</scope>
</reference>
<dbReference type="AlphaFoldDB" id="T1JGC7"/>
<keyword evidence="7" id="KW-1185">Reference proteome</keyword>
<dbReference type="Proteomes" id="UP000014500">
    <property type="component" value="Unassembled WGS sequence"/>
</dbReference>
<dbReference type="OMA" id="SYSIWRS"/>
<dbReference type="InterPro" id="IPR014352">
    <property type="entry name" value="FERM/acyl-CoA-bd_prot_sf"/>
</dbReference>
<dbReference type="GO" id="GO:0000062">
    <property type="term" value="F:fatty-acyl-CoA binding"/>
    <property type="evidence" value="ECO:0007669"/>
    <property type="project" value="InterPro"/>
</dbReference>
<evidence type="ECO:0000256" key="3">
    <source>
        <dbReference type="SAM" id="MobiDB-lite"/>
    </source>
</evidence>
<dbReference type="FunFam" id="1.20.80.10:FF:000017">
    <property type="entry name" value="Golgi resident protein GCP60"/>
    <property type="match status" value="1"/>
</dbReference>
<dbReference type="HOGENOM" id="CLU_048443_0_0_1"/>
<evidence type="ECO:0000256" key="2">
    <source>
        <dbReference type="SAM" id="Coils"/>
    </source>
</evidence>
<proteinExistence type="predicted"/>
<feature type="region of interest" description="Disordered" evidence="3">
    <location>
        <begin position="372"/>
        <end position="402"/>
    </location>
</feature>
<feature type="compositionally biased region" description="Acidic residues" evidence="3">
    <location>
        <begin position="376"/>
        <end position="386"/>
    </location>
</feature>